<name>A0A286ACR8_9SPHI</name>
<dbReference type="Pfam" id="PF14559">
    <property type="entry name" value="TPR_19"/>
    <property type="match status" value="1"/>
</dbReference>
<dbReference type="AlphaFoldDB" id="A0A286ACR8"/>
<dbReference type="PROSITE" id="PS50005">
    <property type="entry name" value="TPR"/>
    <property type="match status" value="2"/>
</dbReference>
<accession>A0A286ACR8</accession>
<protein>
    <submittedName>
        <fullName evidence="3">Uncharacterized conserved protein</fullName>
    </submittedName>
</protein>
<gene>
    <name evidence="3" type="ORF">SAMN06297358_3399</name>
</gene>
<dbReference type="InterPro" id="IPR003409">
    <property type="entry name" value="MORN"/>
</dbReference>
<dbReference type="EMBL" id="OCMT01000004">
    <property type="protein sequence ID" value="SOD19694.1"/>
    <property type="molecule type" value="Genomic_DNA"/>
</dbReference>
<dbReference type="InterPro" id="IPR019734">
    <property type="entry name" value="TPR_rpt"/>
</dbReference>
<dbReference type="PANTHER" id="PTHR23084">
    <property type="entry name" value="PHOSPHATIDYLINOSITOL-4-PHOSPHATE 5-KINASE RELATED"/>
    <property type="match status" value="1"/>
</dbReference>
<evidence type="ECO:0000313" key="4">
    <source>
        <dbReference type="Proteomes" id="UP000219281"/>
    </source>
</evidence>
<evidence type="ECO:0000256" key="2">
    <source>
        <dbReference type="PROSITE-ProRule" id="PRU00339"/>
    </source>
</evidence>
<evidence type="ECO:0000256" key="1">
    <source>
        <dbReference type="ARBA" id="ARBA00022737"/>
    </source>
</evidence>
<dbReference type="Gene3D" id="2.20.110.10">
    <property type="entry name" value="Histone H3 K4-specific methyltransferase SET7/9 N-terminal domain"/>
    <property type="match status" value="2"/>
</dbReference>
<keyword evidence="2" id="KW-0802">TPR repeat</keyword>
<dbReference type="InterPro" id="IPR011990">
    <property type="entry name" value="TPR-like_helical_dom_sf"/>
</dbReference>
<evidence type="ECO:0000313" key="3">
    <source>
        <dbReference type="EMBL" id="SOD19694.1"/>
    </source>
</evidence>
<feature type="repeat" description="TPR" evidence="2">
    <location>
        <begin position="49"/>
        <end position="82"/>
    </location>
</feature>
<dbReference type="Pfam" id="PF13181">
    <property type="entry name" value="TPR_8"/>
    <property type="match status" value="1"/>
</dbReference>
<organism evidence="3 4">
    <name type="scientific">Pedobacter xixiisoli</name>
    <dbReference type="NCBI Taxonomy" id="1476464"/>
    <lineage>
        <taxon>Bacteria</taxon>
        <taxon>Pseudomonadati</taxon>
        <taxon>Bacteroidota</taxon>
        <taxon>Sphingobacteriia</taxon>
        <taxon>Sphingobacteriales</taxon>
        <taxon>Sphingobacteriaceae</taxon>
        <taxon>Pedobacter</taxon>
    </lineage>
</organism>
<dbReference type="SMART" id="SM00028">
    <property type="entry name" value="TPR"/>
    <property type="match status" value="4"/>
</dbReference>
<reference evidence="4" key="1">
    <citation type="submission" date="2017-09" db="EMBL/GenBank/DDBJ databases">
        <authorList>
            <person name="Varghese N."/>
            <person name="Submissions S."/>
        </authorList>
    </citation>
    <scope>NUCLEOTIDE SEQUENCE [LARGE SCALE GENOMIC DNA]</scope>
    <source>
        <strain evidence="4">CGMCC 1.12803</strain>
    </source>
</reference>
<dbReference type="PANTHER" id="PTHR23084:SF263">
    <property type="entry name" value="MORN REPEAT-CONTAINING PROTEIN 1"/>
    <property type="match status" value="1"/>
</dbReference>
<proteinExistence type="predicted"/>
<dbReference type="Pfam" id="PF02493">
    <property type="entry name" value="MORN"/>
    <property type="match status" value="4"/>
</dbReference>
<dbReference type="Gene3D" id="1.25.40.10">
    <property type="entry name" value="Tetratricopeptide repeat domain"/>
    <property type="match status" value="2"/>
</dbReference>
<sequence length="807" mass="87845">MVSIADAQLFNKAARELKTSNELIEKKKYDDALKSLAVALDLSKGKEDYEIFYRMGFCHYQLGNYDKALEQLNHAVSKVNAKEVLPLKTSNSVQLALLYRAKTFETQKNYIAAIKDLQLLASVQDNPTHKSLALLKWAEDLYAIDPQKNQDAAEVLTNKSIETDKENSAAYAFAGKLDMNEKDYENAIKMFSLAVATVEKKSAVATEVTDKASYTSLLALATHKNGKIDEAKNLFQKAVNAAPESTKWKIYQYQADLIIKNKAYHPDLISLAEQNAAKAAILLETCETKFTLAYTKVLANKLTEAATLAKDLNCNNSLLNMSASTLKSWINDLSNAKQIEKLKVYGTQSGWYYMGGFTGGLANGKGKALSKNHLYEVENGVFVKGTLVSGTLKNLHEGWEYSGAFLNGTLSGIGKKSVDNGDVFSGKFAANKLNGQGKCLYADGSTYEGLLTDNKPNGIGTFKEKSGSIYQGSFKDGLPHGTGILTVNGVKENVKFTNGERTDAVYLARLEKAKKEKIQLQELAAKQLEQEQLAKAQKRANFGKILGKSLTLAGGAVALKQASDLGMNNTDVTQLGTALLADVLTDNKDNNFANTLALKNASGAVANNSILGSFANTPEFSNFLGSSSVKGTSATGNSSVTAGVYVNSNGNVKINIIHKDKGLYITYIKPTASDNHYTLVSGNLYTYTSKYGVYYLQALPNNQLKTFKKGYENNSDILSLTENTSTTGPNDGYLQMAEMYKNKMQTHPNDAQAWAFCAMAAHAKTTHTDAAYTEHVKKIAASLKQIVPSGKCPCEDAIPSKIWDPIK</sequence>
<dbReference type="Proteomes" id="UP000219281">
    <property type="component" value="Unassembled WGS sequence"/>
</dbReference>
<keyword evidence="1" id="KW-0677">Repeat</keyword>
<dbReference type="SUPFAM" id="SSF81901">
    <property type="entry name" value="HCP-like"/>
    <property type="match status" value="1"/>
</dbReference>
<keyword evidence="4" id="KW-1185">Reference proteome</keyword>
<feature type="repeat" description="TPR" evidence="2">
    <location>
        <begin position="212"/>
        <end position="245"/>
    </location>
</feature>
<dbReference type="SUPFAM" id="SSF82185">
    <property type="entry name" value="Histone H3 K4-specific methyltransferase SET7/9 N-terminal domain"/>
    <property type="match status" value="1"/>
</dbReference>
<dbReference type="SMART" id="SM00698">
    <property type="entry name" value="MORN"/>
    <property type="match status" value="3"/>
</dbReference>